<proteinExistence type="predicted"/>
<dbReference type="GO" id="GO:0005929">
    <property type="term" value="C:cilium"/>
    <property type="evidence" value="ECO:0007669"/>
    <property type="project" value="TreeGrafter"/>
</dbReference>
<keyword evidence="4" id="KW-1185">Reference proteome</keyword>
<gene>
    <name evidence="3" type="primary">IFT74</name>
    <name evidence="3" type="ORF">HK099_007633</name>
</gene>
<feature type="coiled-coil region" evidence="1">
    <location>
        <begin position="77"/>
        <end position="135"/>
    </location>
</feature>
<feature type="non-terminal residue" evidence="3">
    <location>
        <position position="571"/>
    </location>
</feature>
<evidence type="ECO:0000256" key="2">
    <source>
        <dbReference type="SAM" id="MobiDB-lite"/>
    </source>
</evidence>
<comment type="caution">
    <text evidence="3">The sequence shown here is derived from an EMBL/GenBank/DDBJ whole genome shotgun (WGS) entry which is preliminary data.</text>
</comment>
<keyword evidence="1" id="KW-0175">Coiled coil</keyword>
<dbReference type="PANTHER" id="PTHR31432">
    <property type="entry name" value="INTRAFLAGELLAR TRANSPORT PROTEIN 74 HOMOLOG"/>
    <property type="match status" value="1"/>
</dbReference>
<dbReference type="GO" id="GO:0035735">
    <property type="term" value="P:intraciliary transport involved in cilium assembly"/>
    <property type="evidence" value="ECO:0007669"/>
    <property type="project" value="TreeGrafter"/>
</dbReference>
<feature type="coiled-coil region" evidence="1">
    <location>
        <begin position="398"/>
        <end position="460"/>
    </location>
</feature>
<name>A0AAD5TWQ4_9FUNG</name>
<evidence type="ECO:0000256" key="1">
    <source>
        <dbReference type="SAM" id="Coils"/>
    </source>
</evidence>
<feature type="coiled-coil region" evidence="1">
    <location>
        <begin position="292"/>
        <end position="326"/>
    </location>
</feature>
<protein>
    <submittedName>
        <fullName evidence="3">Intraflagellar transport protein 74</fullName>
    </submittedName>
</protein>
<feature type="region of interest" description="Disordered" evidence="2">
    <location>
        <begin position="30"/>
        <end position="61"/>
    </location>
</feature>
<reference evidence="3" key="1">
    <citation type="submission" date="2020-05" db="EMBL/GenBank/DDBJ databases">
        <title>Phylogenomic resolution of chytrid fungi.</title>
        <authorList>
            <person name="Stajich J.E."/>
            <person name="Amses K."/>
            <person name="Simmons R."/>
            <person name="Seto K."/>
            <person name="Myers J."/>
            <person name="Bonds A."/>
            <person name="Quandt C.A."/>
            <person name="Barry K."/>
            <person name="Liu P."/>
            <person name="Grigoriev I."/>
            <person name="Longcore J.E."/>
            <person name="James T.Y."/>
        </authorList>
    </citation>
    <scope>NUCLEOTIDE SEQUENCE</scope>
    <source>
        <strain evidence="3">JEL0476</strain>
    </source>
</reference>
<feature type="compositionally biased region" description="Polar residues" evidence="2">
    <location>
        <begin position="43"/>
        <end position="53"/>
    </location>
</feature>
<organism evidence="3 4">
    <name type="scientific">Clydaea vesicula</name>
    <dbReference type="NCBI Taxonomy" id="447962"/>
    <lineage>
        <taxon>Eukaryota</taxon>
        <taxon>Fungi</taxon>
        <taxon>Fungi incertae sedis</taxon>
        <taxon>Chytridiomycota</taxon>
        <taxon>Chytridiomycota incertae sedis</taxon>
        <taxon>Chytridiomycetes</taxon>
        <taxon>Lobulomycetales</taxon>
        <taxon>Lobulomycetaceae</taxon>
        <taxon>Clydaea</taxon>
    </lineage>
</organism>
<evidence type="ECO:0000313" key="4">
    <source>
        <dbReference type="Proteomes" id="UP001211065"/>
    </source>
</evidence>
<dbReference type="EMBL" id="JADGJW010000759">
    <property type="protein sequence ID" value="KAJ3212909.1"/>
    <property type="molecule type" value="Genomic_DNA"/>
</dbReference>
<feature type="coiled-coil region" evidence="1">
    <location>
        <begin position="173"/>
        <end position="243"/>
    </location>
</feature>
<dbReference type="GO" id="GO:0048487">
    <property type="term" value="F:beta-tubulin binding"/>
    <property type="evidence" value="ECO:0007669"/>
    <property type="project" value="InterPro"/>
</dbReference>
<evidence type="ECO:0000313" key="3">
    <source>
        <dbReference type="EMBL" id="KAJ3212909.1"/>
    </source>
</evidence>
<dbReference type="Proteomes" id="UP001211065">
    <property type="component" value="Unassembled WGS sequence"/>
</dbReference>
<dbReference type="InterPro" id="IPR029602">
    <property type="entry name" value="IFT74"/>
</dbReference>
<dbReference type="PANTHER" id="PTHR31432:SF0">
    <property type="entry name" value="INTRAFLAGELLAR TRANSPORT PROTEIN 74 HOMOLOG"/>
    <property type="match status" value="1"/>
</dbReference>
<accession>A0AAD5TWQ4</accession>
<dbReference type="AlphaFoldDB" id="A0AAD5TWQ4"/>
<sequence length="571" mass="65342">MFGRPPTGSLANRPSSRANVVRNPIQMASAARPQTGARPKTGVQVNDRPTTQQGLGGMRMTTSMGRGRVIQDSTYFCTEIRQKMNLVNNEIANLNKEAEIITRENSNLSSFEKKADAISEELRDLQSQLGDLNTLVDKLHVDADLEDIERLTSQITEKNSRESKTLDEVFLTRQQRDKQIKEIENQIESEVKKSDDMINNLPIEKRNQYLKLKSENAGFVKDITIKQKELEKLNSTSENLSKEFKNDSVKQKSLKIYEKKFELAAKKKEIEMDLFSLDQNGPQEKNKLLAQVKEDNAETALMERKIVELEEQSKKLKEQLAQLDIELDSGHQTEKNSKFEELLKRDKDMQAFIDGFELKKNENIENTIIVEKNIVAALDRLKVLGKVDGKNLPSRDVYKELKGDLSFKEKEMKNSETTSESLIIERDRRLQDLEKVNQLETKLEAELKALKSRQTFLNNEIKKVGNIEEVKKEAASMKKKNLIDREVLKQQKTVLKTVVSSTSTKHEAKSNQLTENETYNQLSSLEQKLRHHEIISTKKAESDYKPVAQEALKLTDEVNNQLLKLMSLPPA</sequence>
<dbReference type="GO" id="GO:0030992">
    <property type="term" value="C:intraciliary transport particle B"/>
    <property type="evidence" value="ECO:0007669"/>
    <property type="project" value="InterPro"/>
</dbReference>